<keyword evidence="1" id="KW-1003">Cell membrane</keyword>
<organism evidence="8">
    <name type="scientific">marine metagenome</name>
    <dbReference type="NCBI Taxonomy" id="408172"/>
    <lineage>
        <taxon>unclassified sequences</taxon>
        <taxon>metagenomes</taxon>
        <taxon>ecological metagenomes</taxon>
    </lineage>
</organism>
<evidence type="ECO:0000256" key="3">
    <source>
        <dbReference type="ARBA" id="ARBA00022692"/>
    </source>
</evidence>
<dbReference type="Pfam" id="PF01252">
    <property type="entry name" value="Peptidase_A8"/>
    <property type="match status" value="1"/>
</dbReference>
<evidence type="ECO:0000256" key="5">
    <source>
        <dbReference type="ARBA" id="ARBA00022989"/>
    </source>
</evidence>
<evidence type="ECO:0000256" key="1">
    <source>
        <dbReference type="ARBA" id="ARBA00022475"/>
    </source>
</evidence>
<dbReference type="EMBL" id="UINC01011616">
    <property type="protein sequence ID" value="SVA51157.1"/>
    <property type="molecule type" value="Genomic_DNA"/>
</dbReference>
<dbReference type="GO" id="GO:0006508">
    <property type="term" value="P:proteolysis"/>
    <property type="evidence" value="ECO:0007669"/>
    <property type="project" value="UniProtKB-KW"/>
</dbReference>
<evidence type="ECO:0000256" key="4">
    <source>
        <dbReference type="ARBA" id="ARBA00022801"/>
    </source>
</evidence>
<dbReference type="HAMAP" id="MF_00161">
    <property type="entry name" value="LspA"/>
    <property type="match status" value="1"/>
</dbReference>
<protein>
    <recommendedName>
        <fullName evidence="9">Lipoprotein signal peptidase</fullName>
    </recommendedName>
</protein>
<evidence type="ECO:0000313" key="8">
    <source>
        <dbReference type="EMBL" id="SVA51157.1"/>
    </source>
</evidence>
<keyword evidence="2" id="KW-0645">Protease</keyword>
<dbReference type="PANTHER" id="PTHR33695:SF1">
    <property type="entry name" value="LIPOPROTEIN SIGNAL PEPTIDASE"/>
    <property type="match status" value="1"/>
</dbReference>
<dbReference type="GO" id="GO:0016020">
    <property type="term" value="C:membrane"/>
    <property type="evidence" value="ECO:0007669"/>
    <property type="project" value="InterPro"/>
</dbReference>
<feature type="transmembrane region" description="Helical" evidence="7">
    <location>
        <begin position="54"/>
        <end position="77"/>
    </location>
</feature>
<feature type="transmembrane region" description="Helical" evidence="7">
    <location>
        <begin position="24"/>
        <end position="42"/>
    </location>
</feature>
<accession>A0A381WGR7</accession>
<dbReference type="NCBIfam" id="TIGR00077">
    <property type="entry name" value="lspA"/>
    <property type="match status" value="1"/>
</dbReference>
<keyword evidence="3 7" id="KW-0812">Transmembrane</keyword>
<keyword evidence="5 7" id="KW-1133">Transmembrane helix</keyword>
<evidence type="ECO:0000256" key="2">
    <source>
        <dbReference type="ARBA" id="ARBA00022670"/>
    </source>
</evidence>
<feature type="transmembrane region" description="Helical" evidence="7">
    <location>
        <begin position="130"/>
        <end position="153"/>
    </location>
</feature>
<keyword evidence="4" id="KW-0378">Hydrolase</keyword>
<dbReference type="PANTHER" id="PTHR33695">
    <property type="entry name" value="LIPOPROTEIN SIGNAL PEPTIDASE"/>
    <property type="match status" value="1"/>
</dbReference>
<dbReference type="InterPro" id="IPR001872">
    <property type="entry name" value="Peptidase_A8"/>
</dbReference>
<feature type="transmembrane region" description="Helical" evidence="7">
    <location>
        <begin position="84"/>
        <end position="102"/>
    </location>
</feature>
<sequence length="165" mass="18467">VLFITALIITADQISKSLIKSTMALYDVIPVIPGYFYLTYIINEGMAFGIDLPFGIGTLFFSGVSLIITCFLVWILWCERNNNLLMRVSLALILGGAIGNLIDRIMSCIPNSSYTGVVDFIDIRWGVHKWYIFNIADSAVTVGIILMLFYSFLFKPKVQPTHSIV</sequence>
<gene>
    <name evidence="8" type="ORF">METZ01_LOCUS104011</name>
</gene>
<dbReference type="GO" id="GO:0004190">
    <property type="term" value="F:aspartic-type endopeptidase activity"/>
    <property type="evidence" value="ECO:0007669"/>
    <property type="project" value="InterPro"/>
</dbReference>
<name>A0A381WGR7_9ZZZZ</name>
<dbReference type="PROSITE" id="PS00855">
    <property type="entry name" value="SPASE_II"/>
    <property type="match status" value="1"/>
</dbReference>
<feature type="non-terminal residue" evidence="8">
    <location>
        <position position="1"/>
    </location>
</feature>
<dbReference type="AlphaFoldDB" id="A0A381WGR7"/>
<reference evidence="8" key="1">
    <citation type="submission" date="2018-05" db="EMBL/GenBank/DDBJ databases">
        <authorList>
            <person name="Lanie J.A."/>
            <person name="Ng W.-L."/>
            <person name="Kazmierczak K.M."/>
            <person name="Andrzejewski T.M."/>
            <person name="Davidsen T.M."/>
            <person name="Wayne K.J."/>
            <person name="Tettelin H."/>
            <person name="Glass J.I."/>
            <person name="Rusch D."/>
            <person name="Podicherti R."/>
            <person name="Tsui H.-C.T."/>
            <person name="Winkler M.E."/>
        </authorList>
    </citation>
    <scope>NUCLEOTIDE SEQUENCE</scope>
</reference>
<evidence type="ECO:0000256" key="7">
    <source>
        <dbReference type="SAM" id="Phobius"/>
    </source>
</evidence>
<keyword evidence="6 7" id="KW-0472">Membrane</keyword>
<evidence type="ECO:0008006" key="9">
    <source>
        <dbReference type="Google" id="ProtNLM"/>
    </source>
</evidence>
<evidence type="ECO:0000256" key="6">
    <source>
        <dbReference type="ARBA" id="ARBA00023136"/>
    </source>
</evidence>
<proteinExistence type="inferred from homology"/>
<dbReference type="PRINTS" id="PR00781">
    <property type="entry name" value="LIPOSIGPTASE"/>
</dbReference>